<evidence type="ECO:0000313" key="3">
    <source>
        <dbReference type="Proteomes" id="UP000784880"/>
    </source>
</evidence>
<dbReference type="EMBL" id="JAHQCS010000045">
    <property type="protein sequence ID" value="MBU9710729.1"/>
    <property type="molecule type" value="Genomic_DNA"/>
</dbReference>
<proteinExistence type="predicted"/>
<feature type="transmembrane region" description="Helical" evidence="1">
    <location>
        <begin position="89"/>
        <end position="108"/>
    </location>
</feature>
<name>A0ABS6JAL3_9BACI</name>
<accession>A0ABS6JAL3</accession>
<gene>
    <name evidence="2" type="ORF">KS419_03090</name>
</gene>
<dbReference type="RefSeq" id="WP_217064624.1">
    <property type="nucleotide sequence ID" value="NZ_JAHQCS010000045.1"/>
</dbReference>
<keyword evidence="1" id="KW-0812">Transmembrane</keyword>
<organism evidence="2 3">
    <name type="scientific">Evansella tamaricis</name>
    <dbReference type="NCBI Taxonomy" id="2069301"/>
    <lineage>
        <taxon>Bacteria</taxon>
        <taxon>Bacillati</taxon>
        <taxon>Bacillota</taxon>
        <taxon>Bacilli</taxon>
        <taxon>Bacillales</taxon>
        <taxon>Bacillaceae</taxon>
        <taxon>Evansella</taxon>
    </lineage>
</organism>
<dbReference type="Proteomes" id="UP000784880">
    <property type="component" value="Unassembled WGS sequence"/>
</dbReference>
<reference evidence="2 3" key="1">
    <citation type="submission" date="2021-06" db="EMBL/GenBank/DDBJ databases">
        <title>Bacillus sp. RD4P76, an endophyte from a halophyte.</title>
        <authorList>
            <person name="Sun J.-Q."/>
        </authorList>
    </citation>
    <scope>NUCLEOTIDE SEQUENCE [LARGE SCALE GENOMIC DNA]</scope>
    <source>
        <strain evidence="2 3">CGMCC 1.15917</strain>
    </source>
</reference>
<comment type="caution">
    <text evidence="2">The sequence shown here is derived from an EMBL/GenBank/DDBJ whole genome shotgun (WGS) entry which is preliminary data.</text>
</comment>
<keyword evidence="1" id="KW-1133">Transmembrane helix</keyword>
<keyword evidence="1" id="KW-0472">Membrane</keyword>
<evidence type="ECO:0000313" key="2">
    <source>
        <dbReference type="EMBL" id="MBU9710729.1"/>
    </source>
</evidence>
<keyword evidence="3" id="KW-1185">Reference proteome</keyword>
<protein>
    <submittedName>
        <fullName evidence="2">Anti-sigma factor</fullName>
    </submittedName>
</protein>
<sequence>MACKNEYSILIHKYLDEEMTLLEKKKLENHIIKCKDCEGHMRELRKTVAIVQSASHIEAPINFTESVMNKLPKETNTNRWKTRLRKHPILLTAAVFFLVFVMSISSIWNDSTKEIVVKGDGHFIVDEERRVVIIPEGETISGDIIVRNGNIEIEGEVLGDITIINGEIIKSDISNGENYLASAGHVAGEIHEINQVFDWLWYRVKAFFSDVINFIN</sequence>
<evidence type="ECO:0000256" key="1">
    <source>
        <dbReference type="SAM" id="Phobius"/>
    </source>
</evidence>